<sequence>MSTPNDSVFKLRLQQTRKLRELSQDELANKAELPSTTISHFESGKRKPSFDNLRKLADALEVSIDYLMGRTNKLSGNQSTEAEIFRDYENLTDDDRELARDFMARLAKRKKDK</sequence>
<dbReference type="EMBL" id="UOEW01000369">
    <property type="protein sequence ID" value="VAW42603.1"/>
    <property type="molecule type" value="Genomic_DNA"/>
</dbReference>
<dbReference type="SMART" id="SM00530">
    <property type="entry name" value="HTH_XRE"/>
    <property type="match status" value="1"/>
</dbReference>
<dbReference type="InterPro" id="IPR001387">
    <property type="entry name" value="Cro/C1-type_HTH"/>
</dbReference>
<dbReference type="Pfam" id="PF01381">
    <property type="entry name" value="HTH_3"/>
    <property type="match status" value="1"/>
</dbReference>
<dbReference type="CDD" id="cd00093">
    <property type="entry name" value="HTH_XRE"/>
    <property type="match status" value="1"/>
</dbReference>
<evidence type="ECO:0000313" key="3">
    <source>
        <dbReference type="EMBL" id="VAW42603.1"/>
    </source>
</evidence>
<keyword evidence="1" id="KW-0238">DNA-binding</keyword>
<dbReference type="PANTHER" id="PTHR46558:SF11">
    <property type="entry name" value="HTH-TYPE TRANSCRIPTIONAL REGULATOR XRE"/>
    <property type="match status" value="1"/>
</dbReference>
<name>A0A3B0VR46_9ZZZZ</name>
<proteinExistence type="predicted"/>
<evidence type="ECO:0000256" key="1">
    <source>
        <dbReference type="ARBA" id="ARBA00023125"/>
    </source>
</evidence>
<gene>
    <name evidence="3" type="ORF">MNBD_GAMMA01-1354</name>
    <name evidence="4" type="ORF">MNBD_GAMMA01-1381</name>
</gene>
<dbReference type="InterPro" id="IPR010982">
    <property type="entry name" value="Lambda_DNA-bd_dom_sf"/>
</dbReference>
<dbReference type="SUPFAM" id="SSF47413">
    <property type="entry name" value="lambda repressor-like DNA-binding domains"/>
    <property type="match status" value="1"/>
</dbReference>
<dbReference type="EMBL" id="UOEW01000369">
    <property type="protein sequence ID" value="VAW42644.1"/>
    <property type="molecule type" value="Genomic_DNA"/>
</dbReference>
<evidence type="ECO:0000313" key="4">
    <source>
        <dbReference type="EMBL" id="VAW42644.1"/>
    </source>
</evidence>
<organism evidence="3">
    <name type="scientific">hydrothermal vent metagenome</name>
    <dbReference type="NCBI Taxonomy" id="652676"/>
    <lineage>
        <taxon>unclassified sequences</taxon>
        <taxon>metagenomes</taxon>
        <taxon>ecological metagenomes</taxon>
    </lineage>
</organism>
<reference evidence="3" key="1">
    <citation type="submission" date="2018-06" db="EMBL/GenBank/DDBJ databases">
        <authorList>
            <person name="Zhirakovskaya E."/>
        </authorList>
    </citation>
    <scope>NUCLEOTIDE SEQUENCE</scope>
</reference>
<protein>
    <submittedName>
        <fullName evidence="3">Transcriptional regulator, Xre family</fullName>
    </submittedName>
</protein>
<feature type="domain" description="HTH cro/C1-type" evidence="2">
    <location>
        <begin position="13"/>
        <end position="67"/>
    </location>
</feature>
<dbReference type="GO" id="GO:0003677">
    <property type="term" value="F:DNA binding"/>
    <property type="evidence" value="ECO:0007669"/>
    <property type="project" value="UniProtKB-KW"/>
</dbReference>
<evidence type="ECO:0000259" key="2">
    <source>
        <dbReference type="PROSITE" id="PS50943"/>
    </source>
</evidence>
<dbReference type="PANTHER" id="PTHR46558">
    <property type="entry name" value="TRACRIPTIONAL REGULATORY PROTEIN-RELATED-RELATED"/>
    <property type="match status" value="1"/>
</dbReference>
<dbReference type="Gene3D" id="1.10.260.40">
    <property type="entry name" value="lambda repressor-like DNA-binding domains"/>
    <property type="match status" value="1"/>
</dbReference>
<accession>A0A3B0VR46</accession>
<dbReference type="AlphaFoldDB" id="A0A3B0VR46"/>
<dbReference type="PROSITE" id="PS50943">
    <property type="entry name" value="HTH_CROC1"/>
    <property type="match status" value="1"/>
</dbReference>